<name>A7GXA1_CAMC5</name>
<dbReference type="SUPFAM" id="SSF89155">
    <property type="entry name" value="TorD-like"/>
    <property type="match status" value="1"/>
</dbReference>
<accession>A7GXA1</accession>
<reference evidence="1" key="1">
    <citation type="submission" date="2016-07" db="EMBL/GenBank/DDBJ databases">
        <title>Comparative genomics of the Campylobacter concisus group.</title>
        <authorList>
            <person name="Miller W.G."/>
            <person name="Yee E."/>
            <person name="Chapman M.H."/>
            <person name="Huynh S."/>
            <person name="Bono J.L."/>
            <person name="On S.L.W."/>
            <person name="StLeger J."/>
            <person name="Foster G."/>
            <person name="Parker C.T."/>
        </authorList>
    </citation>
    <scope>NUCLEOTIDE SEQUENCE</scope>
    <source>
        <strain evidence="1">525.92</strain>
    </source>
</reference>
<dbReference type="STRING" id="360105.CCV52592_0530"/>
<evidence type="ECO:0000313" key="1">
    <source>
        <dbReference type="EMBL" id="EAU00726.1"/>
    </source>
</evidence>
<dbReference type="InterPro" id="IPR036411">
    <property type="entry name" value="TorD-like_sf"/>
</dbReference>
<dbReference type="Proteomes" id="UP000006380">
    <property type="component" value="Chromosome"/>
</dbReference>
<sequence length="182" mass="20268">MRVGEVYSVVAMALAANFNEILDVAQFMRIKKSKGWIVQNKTHASRVGGEFYAKFLKDESSAALCDDFVVLKPKFQASHYFPSAKDDLAKFYKSIKFEPKADGIDSVSNQLLLIAAILKNEANENSQRLLAAFSSAYFLPYANELAKELQAQATSNFYKAMGYFLEDFCTALGAMIGKKQKS</sequence>
<gene>
    <name evidence="1" type="ORF">CCV52592_0530</name>
</gene>
<dbReference type="EMBL" id="CP000767">
    <property type="protein sequence ID" value="EAU00726.1"/>
    <property type="molecule type" value="Genomic_DNA"/>
</dbReference>
<dbReference type="HOGENOM" id="CLU_124851_0_0_7"/>
<dbReference type="AlphaFoldDB" id="A7GXA1"/>
<dbReference type="Gene3D" id="1.10.3480.10">
    <property type="entry name" value="TorD-like"/>
    <property type="match status" value="1"/>
</dbReference>
<evidence type="ECO:0000313" key="2">
    <source>
        <dbReference type="Proteomes" id="UP000006380"/>
    </source>
</evidence>
<dbReference type="RefSeq" id="WP_009650180.1">
    <property type="nucleotide sequence ID" value="NC_009715.2"/>
</dbReference>
<protein>
    <submittedName>
        <fullName evidence="1">Uncharacterized protein</fullName>
    </submittedName>
</protein>
<dbReference type="OrthoDB" id="5359673at2"/>
<keyword evidence="2" id="KW-1185">Reference proteome</keyword>
<organism evidence="1 2">
    <name type="scientific">Campylobacter curvus (strain 525.92)</name>
    <dbReference type="NCBI Taxonomy" id="360105"/>
    <lineage>
        <taxon>Bacteria</taxon>
        <taxon>Pseudomonadati</taxon>
        <taxon>Campylobacterota</taxon>
        <taxon>Epsilonproteobacteria</taxon>
        <taxon>Campylobacterales</taxon>
        <taxon>Campylobacteraceae</taxon>
        <taxon>Campylobacter</taxon>
    </lineage>
</organism>
<proteinExistence type="predicted"/>
<dbReference type="KEGG" id="ccv:CCV52592_0530"/>